<dbReference type="VEuPathDB" id="AmoebaDB:FDP41_000830"/>
<reference evidence="2 3" key="1">
    <citation type="journal article" date="2019" name="Sci. Rep.">
        <title>Nanopore sequencing improves the draft genome of the human pathogenic amoeba Naegleria fowleri.</title>
        <authorList>
            <person name="Liechti N."/>
            <person name="Schurch N."/>
            <person name="Bruggmann R."/>
            <person name="Wittwer M."/>
        </authorList>
    </citation>
    <scope>NUCLEOTIDE SEQUENCE [LARGE SCALE GENOMIC DNA]</scope>
    <source>
        <strain evidence="2 3">ATCC 30894</strain>
    </source>
</reference>
<comment type="caution">
    <text evidence="2">The sequence shown here is derived from an EMBL/GenBank/DDBJ whole genome shotgun (WGS) entry which is preliminary data.</text>
</comment>
<name>A0A6A5CCA7_NAEFO</name>
<dbReference type="OrthoDB" id="10320436at2759"/>
<dbReference type="VEuPathDB" id="AmoebaDB:NF0102890"/>
<dbReference type="AlphaFoldDB" id="A0A6A5CCA7"/>
<dbReference type="Proteomes" id="UP000444721">
    <property type="component" value="Unassembled WGS sequence"/>
</dbReference>
<proteinExistence type="predicted"/>
<dbReference type="VEuPathDB" id="AmoebaDB:NfTy_032200"/>
<feature type="compositionally biased region" description="Low complexity" evidence="1">
    <location>
        <begin position="10"/>
        <end position="37"/>
    </location>
</feature>
<keyword evidence="3" id="KW-1185">Reference proteome</keyword>
<sequence>MSSLKPIIGSTSTSSHPTTPTTPNNTPMNSPFSQPQSPLLQQGFLQQPLDLPPAIEKYLLMSRSEVLQKVIHRIPATFCEENGLQKETFNGMLEGREKYITGRFALLKHLIRLEENYEIVSKDYFTFLYQYDIAWDWERIKAKIVERTFHAFQKLYHEMKFVIFMDGDNLSADFSLEGLSSFSKNIIQVVAVFANGVVNEGLMGFEKQPWFSIMHSTTKKKDAADTCLTLLIGSLHTHLSLKLPDKEVVFIVVTKDHFADELSEQLRIANRDCIRVATPNELRTFLSQPVYTPLSRRNKSNAVNDSSSSLNSAPTQIEITTLKVIPNPSYELLTSFFNLYWIGNGKSQNLFCKNYNLDSSNFSKHLRGKKFNTACNKKIEELYNTILEKSNNEKSVYLLKIGNKVDIYEIYHTITHENEITDVTLSWKNEQFSYCTPHMFEPSLNDDYPVCYEMYGKKIHFIRTKQSNCYWKTNDKSFIKLKIGSVADHIVTVPLLLQLKSDWSGSSENSKQNSYVDVVLKRNGSSVEIELEGPTMEVNSICKERFTYSLSPNDVKLISTHLQSLPFNFVDISILEQSSQGMNNVALSPIKIDPNDLILGKPVRVKDTSAKEDYDETV</sequence>
<protein>
    <submittedName>
        <fullName evidence="2">Uncharacterized protein</fullName>
    </submittedName>
</protein>
<evidence type="ECO:0000313" key="2">
    <source>
        <dbReference type="EMBL" id="KAF0984931.1"/>
    </source>
</evidence>
<dbReference type="GeneID" id="68108048"/>
<dbReference type="RefSeq" id="XP_044569644.1">
    <property type="nucleotide sequence ID" value="XM_044712139.1"/>
</dbReference>
<organism evidence="2 3">
    <name type="scientific">Naegleria fowleri</name>
    <name type="common">Brain eating amoeba</name>
    <dbReference type="NCBI Taxonomy" id="5763"/>
    <lineage>
        <taxon>Eukaryota</taxon>
        <taxon>Discoba</taxon>
        <taxon>Heterolobosea</taxon>
        <taxon>Tetramitia</taxon>
        <taxon>Eutetramitia</taxon>
        <taxon>Vahlkampfiidae</taxon>
        <taxon>Naegleria</taxon>
    </lineage>
</organism>
<evidence type="ECO:0000313" key="3">
    <source>
        <dbReference type="Proteomes" id="UP000444721"/>
    </source>
</evidence>
<feature type="region of interest" description="Disordered" evidence="1">
    <location>
        <begin position="1"/>
        <end position="37"/>
    </location>
</feature>
<evidence type="ECO:0000256" key="1">
    <source>
        <dbReference type="SAM" id="MobiDB-lite"/>
    </source>
</evidence>
<accession>A0A6A5CCA7</accession>
<gene>
    <name evidence="2" type="ORF">FDP41_000830</name>
</gene>
<dbReference type="EMBL" id="VFQX01000002">
    <property type="protein sequence ID" value="KAF0984931.1"/>
    <property type="molecule type" value="Genomic_DNA"/>
</dbReference>